<reference evidence="1" key="3">
    <citation type="submission" date="2025-09" db="UniProtKB">
        <authorList>
            <consortium name="Ensembl"/>
        </authorList>
    </citation>
    <scope>IDENTIFICATION</scope>
</reference>
<evidence type="ECO:0000313" key="2">
    <source>
        <dbReference type="Proteomes" id="UP000472264"/>
    </source>
</evidence>
<keyword evidence="2" id="KW-1185">Reference proteome</keyword>
<dbReference type="Proteomes" id="UP000472264">
    <property type="component" value="Chromosome 13"/>
</dbReference>
<reference evidence="1" key="2">
    <citation type="submission" date="2025-08" db="UniProtKB">
        <authorList>
            <consortium name="Ensembl"/>
        </authorList>
    </citation>
    <scope>IDENTIFICATION</scope>
</reference>
<dbReference type="AlphaFoldDB" id="A0A665UGZ2"/>
<reference evidence="1" key="1">
    <citation type="submission" date="2021-04" db="EMBL/GenBank/DDBJ databases">
        <authorList>
            <consortium name="Wellcome Sanger Institute Data Sharing"/>
        </authorList>
    </citation>
    <scope>NUCLEOTIDE SEQUENCE [LARGE SCALE GENOMIC DNA]</scope>
</reference>
<organism evidence="1 2">
    <name type="scientific">Echeneis naucrates</name>
    <name type="common">Live sharksucker</name>
    <dbReference type="NCBI Taxonomy" id="173247"/>
    <lineage>
        <taxon>Eukaryota</taxon>
        <taxon>Metazoa</taxon>
        <taxon>Chordata</taxon>
        <taxon>Craniata</taxon>
        <taxon>Vertebrata</taxon>
        <taxon>Euteleostomi</taxon>
        <taxon>Actinopterygii</taxon>
        <taxon>Neopterygii</taxon>
        <taxon>Teleostei</taxon>
        <taxon>Neoteleostei</taxon>
        <taxon>Acanthomorphata</taxon>
        <taxon>Carangaria</taxon>
        <taxon>Carangiformes</taxon>
        <taxon>Echeneidae</taxon>
        <taxon>Echeneis</taxon>
    </lineage>
</organism>
<protein>
    <submittedName>
        <fullName evidence="1">Uncharacterized protein</fullName>
    </submittedName>
</protein>
<evidence type="ECO:0000313" key="1">
    <source>
        <dbReference type="Ensembl" id="ENSENLP00000018464.1"/>
    </source>
</evidence>
<proteinExistence type="predicted"/>
<sequence length="100" mass="11002">GSFWTRESGLGFRGHLNGPGCMHAYRETAPVVMVEKGILLKLAIKFPFYFCLSVGGGEGRVHLGQVTCIAGICVHKCHLLFCPLKTGSCCLFHETYVKRN</sequence>
<accession>A0A665UGZ2</accession>
<name>A0A665UGZ2_ECHNA</name>
<dbReference type="InParanoid" id="A0A665UGZ2"/>
<dbReference type="Ensembl" id="ENSENLT00000019158.1">
    <property type="protein sequence ID" value="ENSENLP00000018464.1"/>
    <property type="gene ID" value="ENSENLG00000008485.1"/>
</dbReference>